<dbReference type="EMBL" id="CP016244">
    <property type="protein sequence ID" value="ANQ07134.1"/>
    <property type="molecule type" value="Genomic_DNA"/>
</dbReference>
<dbReference type="Proteomes" id="UP000092716">
    <property type="component" value="Chromosome 6"/>
</dbReference>
<organism evidence="2 3">
    <name type="scientific">Plasmodium coatneyi</name>
    <dbReference type="NCBI Taxonomy" id="208452"/>
    <lineage>
        <taxon>Eukaryota</taxon>
        <taxon>Sar</taxon>
        <taxon>Alveolata</taxon>
        <taxon>Apicomplexa</taxon>
        <taxon>Aconoidasida</taxon>
        <taxon>Haemosporida</taxon>
        <taxon>Plasmodiidae</taxon>
        <taxon>Plasmodium</taxon>
    </lineage>
</organism>
<evidence type="ECO:0000313" key="2">
    <source>
        <dbReference type="EMBL" id="ANQ07134.1"/>
    </source>
</evidence>
<dbReference type="KEGG" id="pcot:PCOAH_00014890"/>
<evidence type="ECO:0000313" key="3">
    <source>
        <dbReference type="Proteomes" id="UP000092716"/>
    </source>
</evidence>
<dbReference type="OrthoDB" id="375802at2759"/>
<proteinExistence type="predicted"/>
<gene>
    <name evidence="2" type="ORF">PCOAH_00014890</name>
</gene>
<keyword evidence="3" id="KW-1185">Reference proteome</keyword>
<feature type="region of interest" description="Disordered" evidence="1">
    <location>
        <begin position="608"/>
        <end position="629"/>
    </location>
</feature>
<dbReference type="RefSeq" id="XP_019913829.1">
    <property type="nucleotide sequence ID" value="XM_020058298.1"/>
</dbReference>
<evidence type="ECO:0000256" key="1">
    <source>
        <dbReference type="SAM" id="MobiDB-lite"/>
    </source>
</evidence>
<accession>A0A1B1DWK5</accession>
<dbReference type="VEuPathDB" id="PlasmoDB:PCOAH_00014890"/>
<sequence>MEAPGNILQKSRELSEILMKSFKNEVGSVNYLNECRNRDCSEFYGAFYLVYSDLIEKDKTLNAFKEHLVFLSFCYMSKLLGKHYHVYPQESKVNIRNSFINILFSLPISFNHELDGNTLHMKEKSVEAVKKRFVDVFLNPNNMLMGDYLSERDNYLIRFYINCTKNKFAQIFSVLCLNNEYLYFRYLYNFLLFFVREFLRRRLSLQGGVDTGSSGGDCDGGYFTTVVHICLNFLREIFYNISNENSSNVQNKQQLNIFRGLIINEANELFEFLSICFYYSLSGRKKGEFELLIECVKELFFFFPAYLFFNHRGGSNSPLKFLLNLLFVRFAGSNVAQNNAVESASVGGEYPPLPLDQFNLLYNSYLSVNELSCVSPPVQSFLAKLQLEEHLLLIFLNIIEYISRVNSKTFIQLDERELMQFLESYFNISLNVFDVTSYSYQKLYIRMIVNLSAVPISNYLHEKNNKKKCLHMYIINVFKNVYHPDVEILANVLAICKNIFDHNRELIYIKNRESEIASQKYNINRVDRESMLDQNNEKVFNQDIHFVLNVEDMKKLFILMFVRFVKIPLYSDQNCLNKKMMINFVKNFISEYNEEWFETYFRYAREDSTGGDKGEGGVTTSNQSGRSDHTKNLLKQRIFSLFRVLVGLNHEVFSIMVEVFCEFFRFYKNITVGNLCNESMKVKDYFVYVLLRGYCELLVFFINTMKECKEVVTGGDTEVNEEVISFQLLPPGEKETYLQGIVHLRDSLSKRIIGKSSYEETEVTNWKGVNTNWDNSNRREDNIEELKRRKEKVDLQIHIINCIQKYGGSPYYEVSPDCINNLLNCYKDILNGDFIDMCKVSPSFLLFEVKRLQFLSESTYLLHYNKQCAFYMMENLLRNIVQGETTNSADRLDANTSMELKKNYFTIFTSIISNLKHIVTNDMLEKLLNSFLEFKTNSSFFKCNKELCVFLLTLISVLKVDDLNGKVINSYLRVVLEELFVFLGDVAKSISSFGSLFQFLFGDEGKVEIGRTLLDVLKIAQTYFSVFAFAKVESRLRKVGQVDAVGGAILENAHLVENNPFLQISMELFTRVMFVYPVLNDMLKNCRSFEAHPMLCAEVSYFHLNAREREIANLCTQMGKEGRSGKKFSLTVKSLHENMCTVVKRFISEGYIFVYNDMGKLFQEVLSPSFDYSPYHFMAQNVQQVYLSLSEKLKQHLGERTVKELVANWCEQIFAQFVVKHYTYFKASLEHIQTVHEQLNRQEDIKEEDYVMYGDLLYHSKHYIFTFLKICKNVFTVPNELKNKQDGKSFFCRFYRDDKNETLNTLFVSLELLLHSYDCNIVKRSLGLFLDISDSIMLLPFESSHFLIYLGMLKIVLRSFLLFNPPILTLQQKGKAGNSANLLKRYEENSPSGRGGIPHGDLYNDSVEVYTGEMNLFVKNDPQELTSYLHVIPSAFIKICKNYFSLQEKVYRLKESSTTSLDELLQLDSVKHFLFLFKDVEGSSSFDFRTIVADLFQQNACDYLRGALVQCRLQAQR</sequence>
<protein>
    <submittedName>
        <fullName evidence="2">Uncharacterized protein</fullName>
    </submittedName>
</protein>
<reference evidence="3" key="1">
    <citation type="submission" date="2016-06" db="EMBL/GenBank/DDBJ databases">
        <title>First high quality genome sequence of Plasmodium coatneyi using continuous long reads from single molecule, real-time sequencing.</title>
        <authorList>
            <person name="Chien J.-T."/>
            <person name="Pakala S.B."/>
            <person name="Geraldo J.A."/>
            <person name="Lapp S.A."/>
            <person name="Barnwell J.W."/>
            <person name="Kissinger J.C."/>
            <person name="Galinski M.R."/>
            <person name="Humphrey J.C."/>
        </authorList>
    </citation>
    <scope>NUCLEOTIDE SEQUENCE [LARGE SCALE GENOMIC DNA]</scope>
    <source>
        <strain evidence="3">Hackeri</strain>
    </source>
</reference>
<name>A0A1B1DWK5_9APIC</name>
<dbReference type="GeneID" id="30908215"/>